<keyword evidence="6" id="KW-0378">Hydrolase</keyword>
<dbReference type="Proteomes" id="UP001058569">
    <property type="component" value="Chromosome"/>
</dbReference>
<evidence type="ECO:0000256" key="2">
    <source>
        <dbReference type="SAM" id="MobiDB-lite"/>
    </source>
</evidence>
<feature type="signal peptide" evidence="3">
    <location>
        <begin position="1"/>
        <end position="25"/>
    </location>
</feature>
<dbReference type="Proteomes" id="UP000280036">
    <property type="component" value="Unassembled WGS sequence"/>
</dbReference>
<dbReference type="RefSeq" id="WP_126118185.1">
    <property type="nucleotide sequence ID" value="NZ_CP101806.1"/>
</dbReference>
<feature type="region of interest" description="Disordered" evidence="2">
    <location>
        <begin position="30"/>
        <end position="68"/>
    </location>
</feature>
<dbReference type="InterPro" id="IPR038765">
    <property type="entry name" value="Papain-like_cys_pep_sf"/>
</dbReference>
<protein>
    <submittedName>
        <fullName evidence="6">Uncharacterized protein involved in cytokinesis, contains TGc (Transglutaminase/protease-like) domain</fullName>
    </submittedName>
</protein>
<evidence type="ECO:0000313" key="5">
    <source>
        <dbReference type="EMBL" id="UUD35275.1"/>
    </source>
</evidence>
<dbReference type="Gene3D" id="3.10.620.30">
    <property type="match status" value="1"/>
</dbReference>
<dbReference type="Pfam" id="PF01841">
    <property type="entry name" value="Transglut_core"/>
    <property type="match status" value="1"/>
</dbReference>
<sequence>MKKRRHLLYLSMCSFLPIFISQSCNKTDNKPTNSLNHSNQINKTEPKKESKPWIELTPAKTTNPTSSSNNVIETINEKFIPNWIDPKLELKELKEKIWNLKHNYGFVNSVKNLNAESISLSKGKAFQITLDNQNLKPNEIDLFIKHNGHIHTLDEYNNLASRKLNISNTGFITCIENSPSSWMNDYDDYLWIREKSTNSYFSLKVTVKKVDQAYLEAFIEKGEEHFKRIATYFANIDNKVDRLLAIKNYVLDLIDYDFKNTRVGKIEQDYFAIIEKKGVCAAYTKLINRIANYSGLEDIFYNYGNIRRGENLGSIYGATHAWNKVKIDGHWYYLDATWSDSAGVKAYRGKNDMNYFLLNSADMQKSRDGIIDSGLNPKDYKFYPFIKEGTYANNIDEVKKSIRNQILSSSNKNNYYNFSLVYPENLHQQVLGLIGNSNIRNMKLFGHIYARITTSTSLLATIFSDLNFTNIQNVEVKSVSFVNNNSLEVTFSQEVKNLSQNSFKLTFLDTLGVEIPYADIEKFEISEGGKKVKLTFKNQINLDHINNANINLSISVLGYNFDFKNSQNYLSYHKNSLANVPIEYSILQGTKAQFKNITADSIYSLDNGKKWHKVNSDLIIDVGLVGDNILIQKVDNTTKRTISIQKIPLKRYNLFSTPTFTNDKKFIVNVNNLMEYKIDNEEVWHSVTKNYIEVKDPNKKYKVRFKADINNKIFASGSKK</sequence>
<evidence type="ECO:0000313" key="8">
    <source>
        <dbReference type="Proteomes" id="UP001058569"/>
    </source>
</evidence>
<dbReference type="Gene3D" id="2.60.40.1220">
    <property type="match status" value="1"/>
</dbReference>
<organism evidence="6 7">
    <name type="scientific">Mycoplasmopsis caviae</name>
    <dbReference type="NCBI Taxonomy" id="55603"/>
    <lineage>
        <taxon>Bacteria</taxon>
        <taxon>Bacillati</taxon>
        <taxon>Mycoplasmatota</taxon>
        <taxon>Mycoplasmoidales</taxon>
        <taxon>Metamycoplasmataceae</taxon>
        <taxon>Mycoplasmopsis</taxon>
    </lineage>
</organism>
<dbReference type="InterPro" id="IPR002931">
    <property type="entry name" value="Transglutaminase-like"/>
</dbReference>
<dbReference type="InterPro" id="IPR014755">
    <property type="entry name" value="Cu-Rt/internalin_Ig-like"/>
</dbReference>
<proteinExistence type="predicted"/>
<dbReference type="OrthoDB" id="393809at2"/>
<dbReference type="EMBL" id="CP101806">
    <property type="protein sequence ID" value="UUD35275.1"/>
    <property type="molecule type" value="Genomic_DNA"/>
</dbReference>
<reference evidence="5" key="2">
    <citation type="submission" date="2022-07" db="EMBL/GenBank/DDBJ databases">
        <title>Complete genome of Mycoplasma caviae type strain G122.</title>
        <authorList>
            <person name="Spergser J."/>
        </authorList>
    </citation>
    <scope>NUCLEOTIDE SEQUENCE</scope>
    <source>
        <strain evidence="5">G122</strain>
    </source>
</reference>
<name>A0A3P8LAQ6_9BACT</name>
<evidence type="ECO:0000259" key="4">
    <source>
        <dbReference type="Pfam" id="PF01841"/>
    </source>
</evidence>
<keyword evidence="8" id="KW-1185">Reference proteome</keyword>
<dbReference type="EMBL" id="UZVY01000001">
    <property type="protein sequence ID" value="VDR41941.1"/>
    <property type="molecule type" value="Genomic_DNA"/>
</dbReference>
<feature type="chain" id="PRO_5018099445" evidence="3">
    <location>
        <begin position="26"/>
        <end position="720"/>
    </location>
</feature>
<feature type="domain" description="Transglutaminase-like" evidence="4">
    <location>
        <begin position="231"/>
        <end position="336"/>
    </location>
</feature>
<gene>
    <name evidence="6" type="ORF">NCTC10126_00432</name>
    <name evidence="5" type="ORF">NPA07_00120</name>
</gene>
<dbReference type="AlphaFoldDB" id="A0A3P8LAQ6"/>
<dbReference type="PROSITE" id="PS51257">
    <property type="entry name" value="PROKAR_LIPOPROTEIN"/>
    <property type="match status" value="1"/>
</dbReference>
<keyword evidence="1 3" id="KW-0732">Signal</keyword>
<dbReference type="SUPFAM" id="SSF54001">
    <property type="entry name" value="Cysteine proteinases"/>
    <property type="match status" value="1"/>
</dbReference>
<evidence type="ECO:0000256" key="1">
    <source>
        <dbReference type="ARBA" id="ARBA00022729"/>
    </source>
</evidence>
<evidence type="ECO:0000313" key="7">
    <source>
        <dbReference type="Proteomes" id="UP000280036"/>
    </source>
</evidence>
<keyword evidence="6" id="KW-0645">Protease</keyword>
<feature type="compositionally biased region" description="Polar residues" evidence="2">
    <location>
        <begin position="59"/>
        <end position="68"/>
    </location>
</feature>
<accession>A0A3P8LAQ6</accession>
<dbReference type="GO" id="GO:0008233">
    <property type="term" value="F:peptidase activity"/>
    <property type="evidence" value="ECO:0007669"/>
    <property type="project" value="UniProtKB-KW"/>
</dbReference>
<dbReference type="GO" id="GO:0006508">
    <property type="term" value="P:proteolysis"/>
    <property type="evidence" value="ECO:0007669"/>
    <property type="project" value="UniProtKB-KW"/>
</dbReference>
<evidence type="ECO:0000313" key="6">
    <source>
        <dbReference type="EMBL" id="VDR41941.1"/>
    </source>
</evidence>
<evidence type="ECO:0000256" key="3">
    <source>
        <dbReference type="SAM" id="SignalP"/>
    </source>
</evidence>
<feature type="compositionally biased region" description="Polar residues" evidence="2">
    <location>
        <begin position="30"/>
        <end position="43"/>
    </location>
</feature>
<reference evidence="6 7" key="1">
    <citation type="submission" date="2018-12" db="EMBL/GenBank/DDBJ databases">
        <authorList>
            <consortium name="Pathogen Informatics"/>
        </authorList>
    </citation>
    <scope>NUCLEOTIDE SEQUENCE [LARGE SCALE GENOMIC DNA]</scope>
    <source>
        <strain evidence="6 7">NCTC10126</strain>
    </source>
</reference>